<name>A0A6G0X165_9STRA</name>
<comment type="caution">
    <text evidence="1">The sequence shown here is derived from an EMBL/GenBank/DDBJ whole genome shotgun (WGS) entry which is preliminary data.</text>
</comment>
<dbReference type="VEuPathDB" id="FungiDB:AeMF1_019235"/>
<evidence type="ECO:0000313" key="1">
    <source>
        <dbReference type="EMBL" id="KAF0733541.1"/>
    </source>
</evidence>
<accession>A0A6G0X165</accession>
<sequence length="203" mass="23602">MYKCFMSDETYQWIPSKSHHRRENARLFEVLDRFLVYFKAESVPFMSLDDFKKGDVEFIKRVGSSPKMNCVENAVLTVAAFLNMQLKKWSGAGETKQFIDWFMKKGFRINRSIYEKNILKDIPNMSDPIQSLVHAFIKGGPGMYLVRTKDISLMGHFWSIRFQGGQTVVVSEKPARGIVAFKEIIAQVDYVRKCVPLDKKRNR</sequence>
<keyword evidence="2" id="KW-1185">Reference proteome</keyword>
<reference evidence="1 2" key="1">
    <citation type="submission" date="2019-07" db="EMBL/GenBank/DDBJ databases">
        <title>Genomics analysis of Aphanomyces spp. identifies a new class of oomycete effector associated with host adaptation.</title>
        <authorList>
            <person name="Gaulin E."/>
        </authorList>
    </citation>
    <scope>NUCLEOTIDE SEQUENCE [LARGE SCALE GENOMIC DNA]</scope>
    <source>
        <strain evidence="1 2">ATCC 201684</strain>
    </source>
</reference>
<dbReference type="EMBL" id="VJMJ01000122">
    <property type="protein sequence ID" value="KAF0733541.1"/>
    <property type="molecule type" value="Genomic_DNA"/>
</dbReference>
<organism evidence="1 2">
    <name type="scientific">Aphanomyces euteiches</name>
    <dbReference type="NCBI Taxonomy" id="100861"/>
    <lineage>
        <taxon>Eukaryota</taxon>
        <taxon>Sar</taxon>
        <taxon>Stramenopiles</taxon>
        <taxon>Oomycota</taxon>
        <taxon>Saprolegniomycetes</taxon>
        <taxon>Saprolegniales</taxon>
        <taxon>Verrucalvaceae</taxon>
        <taxon>Aphanomyces</taxon>
    </lineage>
</organism>
<protein>
    <submittedName>
        <fullName evidence="1">Uncharacterized protein</fullName>
    </submittedName>
</protein>
<dbReference type="Proteomes" id="UP000481153">
    <property type="component" value="Unassembled WGS sequence"/>
</dbReference>
<evidence type="ECO:0000313" key="2">
    <source>
        <dbReference type="Proteomes" id="UP000481153"/>
    </source>
</evidence>
<dbReference type="AlphaFoldDB" id="A0A6G0X165"/>
<proteinExistence type="predicted"/>
<gene>
    <name evidence="1" type="ORF">Ae201684_009775</name>
</gene>